<organism evidence="1 2">
    <name type="scientific">Hydra vulgaris</name>
    <name type="common">Hydra</name>
    <name type="synonym">Hydra attenuata</name>
    <dbReference type="NCBI Taxonomy" id="6087"/>
    <lineage>
        <taxon>Eukaryota</taxon>
        <taxon>Metazoa</taxon>
        <taxon>Cnidaria</taxon>
        <taxon>Hydrozoa</taxon>
        <taxon>Hydroidolina</taxon>
        <taxon>Anthoathecata</taxon>
        <taxon>Aplanulata</taxon>
        <taxon>Hydridae</taxon>
        <taxon>Hydra</taxon>
    </lineage>
</organism>
<evidence type="ECO:0000313" key="1">
    <source>
        <dbReference type="Proteomes" id="UP001652625"/>
    </source>
</evidence>
<dbReference type="Proteomes" id="UP001652625">
    <property type="component" value="Chromosome 01"/>
</dbReference>
<reference evidence="1" key="1">
    <citation type="submission" date="2025-05" db="UniProtKB">
        <authorList>
            <consortium name="RefSeq"/>
        </authorList>
    </citation>
    <scope>NUCLEOTIDE SEQUENCE [LARGE SCALE GENOMIC DNA]</scope>
</reference>
<name>A0ABM4B2X7_HYDVU</name>
<reference evidence="2" key="2">
    <citation type="submission" date="2025-08" db="UniProtKB">
        <authorList>
            <consortium name="RefSeq"/>
        </authorList>
    </citation>
    <scope>IDENTIFICATION</scope>
</reference>
<evidence type="ECO:0000313" key="2">
    <source>
        <dbReference type="RefSeq" id="XP_065643152.1"/>
    </source>
</evidence>
<proteinExistence type="predicted"/>
<protein>
    <submittedName>
        <fullName evidence="2">Uncharacterized protein LOC105847878 isoform X2</fullName>
    </submittedName>
</protein>
<gene>
    <name evidence="2" type="primary">LOC105847878</name>
</gene>
<accession>A0ABM4B2X7</accession>
<keyword evidence="1" id="KW-1185">Reference proteome</keyword>
<dbReference type="RefSeq" id="XP_065643152.1">
    <property type="nucleotide sequence ID" value="XM_065787080.1"/>
</dbReference>
<sequence length="238" mass="26957">MATSNQLTSNNSSENNIASQSFNKCEDEIFINILCELPILLQKSQVPNVKIMKNKAFLRMQDLLFQATGTKSEIKTLAKKIANMKTRLKKKSNIHRTGNKPLKLSMSEQKLANLLDTKKNPNFTQIDEVILSGKEQTPCASVAETSGSMFNNSLKCHTIFSLSSSVKSSDQVERSCTNTSSQAWRSIPKRLKLPGETKETIKWSNTELHRVVMLEQLKYYRLKSLKLKNTTPHHILNE</sequence>
<dbReference type="GeneID" id="105847878"/>